<keyword evidence="5" id="KW-1185">Reference proteome</keyword>
<feature type="transmembrane region" description="Helical" evidence="2">
    <location>
        <begin position="128"/>
        <end position="146"/>
    </location>
</feature>
<keyword evidence="3" id="KW-0732">Signal</keyword>
<proteinExistence type="predicted"/>
<evidence type="ECO:0000313" key="5">
    <source>
        <dbReference type="Proteomes" id="UP000306102"/>
    </source>
</evidence>
<gene>
    <name evidence="4" type="ORF">TEA_025021</name>
</gene>
<dbReference type="EMBL" id="SDRB02006757">
    <property type="protein sequence ID" value="THG12158.1"/>
    <property type="molecule type" value="Genomic_DNA"/>
</dbReference>
<feature type="compositionally biased region" description="Basic and acidic residues" evidence="1">
    <location>
        <begin position="225"/>
        <end position="239"/>
    </location>
</feature>
<feature type="chain" id="PRO_5020636514" description="PSI domain-containing protein" evidence="3">
    <location>
        <begin position="31"/>
        <end position="273"/>
    </location>
</feature>
<evidence type="ECO:0000256" key="1">
    <source>
        <dbReference type="SAM" id="MobiDB-lite"/>
    </source>
</evidence>
<reference evidence="4 5" key="1">
    <citation type="journal article" date="2018" name="Proc. Natl. Acad. Sci. U.S.A.">
        <title>Draft genome sequence of Camellia sinensis var. sinensis provides insights into the evolution of the tea genome and tea quality.</title>
        <authorList>
            <person name="Wei C."/>
            <person name="Yang H."/>
            <person name="Wang S."/>
            <person name="Zhao J."/>
            <person name="Liu C."/>
            <person name="Gao L."/>
            <person name="Xia E."/>
            <person name="Lu Y."/>
            <person name="Tai Y."/>
            <person name="She G."/>
            <person name="Sun J."/>
            <person name="Cao H."/>
            <person name="Tong W."/>
            <person name="Gao Q."/>
            <person name="Li Y."/>
            <person name="Deng W."/>
            <person name="Jiang X."/>
            <person name="Wang W."/>
            <person name="Chen Q."/>
            <person name="Zhang S."/>
            <person name="Li H."/>
            <person name="Wu J."/>
            <person name="Wang P."/>
            <person name="Li P."/>
            <person name="Shi C."/>
            <person name="Zheng F."/>
            <person name="Jian J."/>
            <person name="Huang B."/>
            <person name="Shan D."/>
            <person name="Shi M."/>
            <person name="Fang C."/>
            <person name="Yue Y."/>
            <person name="Li F."/>
            <person name="Li D."/>
            <person name="Wei S."/>
            <person name="Han B."/>
            <person name="Jiang C."/>
            <person name="Yin Y."/>
            <person name="Xia T."/>
            <person name="Zhang Z."/>
            <person name="Bennetzen J.L."/>
            <person name="Zhao S."/>
            <person name="Wan X."/>
        </authorList>
    </citation>
    <scope>NUCLEOTIDE SEQUENCE [LARGE SCALE GENOMIC DNA]</scope>
    <source>
        <strain evidence="5">cv. Shuchazao</strain>
        <tissue evidence="4">Leaf</tissue>
    </source>
</reference>
<keyword evidence="2" id="KW-1133">Transmembrane helix</keyword>
<evidence type="ECO:0000256" key="2">
    <source>
        <dbReference type="SAM" id="Phobius"/>
    </source>
</evidence>
<keyword evidence="2" id="KW-0812">Transmembrane</keyword>
<dbReference type="Proteomes" id="UP000306102">
    <property type="component" value="Unassembled WGS sequence"/>
</dbReference>
<comment type="caution">
    <text evidence="4">The sequence shown here is derived from an EMBL/GenBank/DDBJ whole genome shotgun (WGS) entry which is preliminary data.</text>
</comment>
<dbReference type="AlphaFoldDB" id="A0A4S4E7W4"/>
<name>A0A4S4E7W4_CAMSN</name>
<sequence length="273" mass="31026">MATALSRFSLFVTLLLLFLLVASLFEPTHGGIVGDGASIRSLRSNQRNNRIVDCSEVASKSHCSQYSNKCRWCRSEALDDMCFSKSEAWRLPSQIGVQQREKSCSSPALAGHLRTASSTRHPSCRPPSVALLFAPPLLVLVLVLVLHPNPRYRVFKEWWWAVMVVAVWVIYSFPNGDGNSVGSQFGFLAVGCDWEKKKRRRRRLAGDGGLLVKKVSGEEEEEEEERRVAADDEQREKERRRMRGRGWLEIAQQRWRGAVSLSVAFRSKMKRDF</sequence>
<evidence type="ECO:0008006" key="6">
    <source>
        <dbReference type="Google" id="ProtNLM"/>
    </source>
</evidence>
<feature type="signal peptide" evidence="3">
    <location>
        <begin position="1"/>
        <end position="30"/>
    </location>
</feature>
<dbReference type="PANTHER" id="PTHR36896">
    <property type="entry name" value="OS01G0729500 PROTEIN"/>
    <property type="match status" value="1"/>
</dbReference>
<feature type="transmembrane region" description="Helical" evidence="2">
    <location>
        <begin position="158"/>
        <end position="174"/>
    </location>
</feature>
<accession>A0A4S4E7W4</accession>
<dbReference type="PANTHER" id="PTHR36896:SF2">
    <property type="entry name" value="OS01G0729500 PROTEIN"/>
    <property type="match status" value="1"/>
</dbReference>
<evidence type="ECO:0000313" key="4">
    <source>
        <dbReference type="EMBL" id="THG12158.1"/>
    </source>
</evidence>
<organism evidence="4 5">
    <name type="scientific">Camellia sinensis var. sinensis</name>
    <name type="common">China tea</name>
    <dbReference type="NCBI Taxonomy" id="542762"/>
    <lineage>
        <taxon>Eukaryota</taxon>
        <taxon>Viridiplantae</taxon>
        <taxon>Streptophyta</taxon>
        <taxon>Embryophyta</taxon>
        <taxon>Tracheophyta</taxon>
        <taxon>Spermatophyta</taxon>
        <taxon>Magnoliopsida</taxon>
        <taxon>eudicotyledons</taxon>
        <taxon>Gunneridae</taxon>
        <taxon>Pentapetalae</taxon>
        <taxon>asterids</taxon>
        <taxon>Ericales</taxon>
        <taxon>Theaceae</taxon>
        <taxon>Camellia</taxon>
    </lineage>
</organism>
<evidence type="ECO:0000256" key="3">
    <source>
        <dbReference type="SAM" id="SignalP"/>
    </source>
</evidence>
<keyword evidence="2" id="KW-0472">Membrane</keyword>
<protein>
    <recommendedName>
        <fullName evidence="6">PSI domain-containing protein</fullName>
    </recommendedName>
</protein>
<feature type="region of interest" description="Disordered" evidence="1">
    <location>
        <begin position="218"/>
        <end position="241"/>
    </location>
</feature>